<name>A0ABN2SJC5_9ACTN</name>
<dbReference type="InterPro" id="IPR015878">
    <property type="entry name" value="Ado_hCys_hydrolase_NAD-bd"/>
</dbReference>
<accession>A0ABN2SJC5</accession>
<evidence type="ECO:0000256" key="5">
    <source>
        <dbReference type="SAM" id="MobiDB-lite"/>
    </source>
</evidence>
<evidence type="ECO:0000313" key="7">
    <source>
        <dbReference type="EMBL" id="GAA1987641.1"/>
    </source>
</evidence>
<evidence type="ECO:0000256" key="3">
    <source>
        <dbReference type="ARBA" id="ARBA00022563"/>
    </source>
</evidence>
<organism evidence="7 8">
    <name type="scientific">Catenulispora subtropica</name>
    <dbReference type="NCBI Taxonomy" id="450798"/>
    <lineage>
        <taxon>Bacteria</taxon>
        <taxon>Bacillati</taxon>
        <taxon>Actinomycetota</taxon>
        <taxon>Actinomycetes</taxon>
        <taxon>Catenulisporales</taxon>
        <taxon>Catenulisporaceae</taxon>
        <taxon>Catenulispora</taxon>
    </lineage>
</organism>
<comment type="cofactor">
    <cofactor evidence="1">
        <name>NAD(+)</name>
        <dbReference type="ChEBI" id="CHEBI:57540"/>
    </cofactor>
</comment>
<dbReference type="Gene3D" id="3.40.50.720">
    <property type="entry name" value="NAD(P)-binding Rossmann-like Domain"/>
    <property type="match status" value="1"/>
</dbReference>
<dbReference type="Proteomes" id="UP001499854">
    <property type="component" value="Unassembled WGS sequence"/>
</dbReference>
<dbReference type="InterPro" id="IPR042172">
    <property type="entry name" value="Adenosylhomocyst_ase-like_sf"/>
</dbReference>
<comment type="similarity">
    <text evidence="2">Belongs to the adenosylhomocysteinase family.</text>
</comment>
<dbReference type="PANTHER" id="PTHR23420">
    <property type="entry name" value="ADENOSYLHOMOCYSTEINASE"/>
    <property type="match status" value="1"/>
</dbReference>
<evidence type="ECO:0000313" key="8">
    <source>
        <dbReference type="Proteomes" id="UP001499854"/>
    </source>
</evidence>
<dbReference type="InterPro" id="IPR036291">
    <property type="entry name" value="NAD(P)-bd_dom_sf"/>
</dbReference>
<evidence type="ECO:0000256" key="2">
    <source>
        <dbReference type="ARBA" id="ARBA00007122"/>
    </source>
</evidence>
<evidence type="ECO:0000259" key="6">
    <source>
        <dbReference type="SMART" id="SM00997"/>
    </source>
</evidence>
<keyword evidence="8" id="KW-1185">Reference proteome</keyword>
<reference evidence="7 8" key="1">
    <citation type="journal article" date="2019" name="Int. J. Syst. Evol. Microbiol.">
        <title>The Global Catalogue of Microorganisms (GCM) 10K type strain sequencing project: providing services to taxonomists for standard genome sequencing and annotation.</title>
        <authorList>
            <consortium name="The Broad Institute Genomics Platform"/>
            <consortium name="The Broad Institute Genome Sequencing Center for Infectious Disease"/>
            <person name="Wu L."/>
            <person name="Ma J."/>
        </authorList>
    </citation>
    <scope>NUCLEOTIDE SEQUENCE [LARGE SCALE GENOMIC DNA]</scope>
    <source>
        <strain evidence="7 8">JCM 16013</strain>
    </source>
</reference>
<dbReference type="InterPro" id="IPR000043">
    <property type="entry name" value="Adenosylhomocysteinase-like"/>
</dbReference>
<dbReference type="SUPFAM" id="SSF52283">
    <property type="entry name" value="Formate/glycerate dehydrogenase catalytic domain-like"/>
    <property type="match status" value="1"/>
</dbReference>
<proteinExistence type="inferred from homology"/>
<feature type="region of interest" description="Disordered" evidence="5">
    <location>
        <begin position="503"/>
        <end position="531"/>
    </location>
</feature>
<dbReference type="SMART" id="SM00996">
    <property type="entry name" value="AdoHcyase"/>
    <property type="match status" value="1"/>
</dbReference>
<dbReference type="Gene3D" id="3.40.50.1480">
    <property type="entry name" value="Adenosylhomocysteinase-like"/>
    <property type="match status" value="1"/>
</dbReference>
<evidence type="ECO:0000256" key="1">
    <source>
        <dbReference type="ARBA" id="ARBA00001911"/>
    </source>
</evidence>
<dbReference type="PANTHER" id="PTHR23420:SF0">
    <property type="entry name" value="ADENOSYLHOMOCYSTEINASE"/>
    <property type="match status" value="1"/>
</dbReference>
<dbReference type="RefSeq" id="WP_344660312.1">
    <property type="nucleotide sequence ID" value="NZ_BAAAQM010000039.1"/>
</dbReference>
<keyword evidence="3" id="KW-0554">One-carbon metabolism</keyword>
<comment type="caution">
    <text evidence="7">The sequence shown here is derived from an EMBL/GenBank/DDBJ whole genome shotgun (WGS) entry which is preliminary data.</text>
</comment>
<feature type="compositionally biased region" description="Basic residues" evidence="5">
    <location>
        <begin position="520"/>
        <end position="531"/>
    </location>
</feature>
<sequence>MKDTHSGHATTITELQGTAEQGRLVLAEVLDRLDGAFPAAAGRHRLGPGAHLVPLGGGSALLIALAPASTPRDRWNGRLVLSATLLDRSGLGDADVARALGCLEAVPFTGWECEAFTEQLPLLAGLARRLPDKPLRECGLLLVGHLLSDLVVQVRTLIALGARPEAMTVLDKGYPHKLRQRVRAHLDGLGVAVLPLCDVETALRLHAARVMEPSVVVDDGGHVLPALLNLAPELVPAYRGVVEQSMAGVEELETLGARVPLPVFSVAQSRVKRGIEAHWIAESVVRSIRELLPGEGFDGAPALVIGFGTVGEQVAAVLRGQRMRVAVHDSEWPRLLAAHEAGYLTAPEVPALLDGHRPLLIVSSTGRTGLGGDDLDFLAGGCFVASVSGRVSEIDMQGLARRAERVEDLGRVGVRYVLPRGPVTVLADGLPVNLPRGDAASGAPARQSDLTMAAVVWGACALARAGHGFAAGPDVERTDASIAESGLVERYYRLYGPGAGVGVRGRSRSRGGGPGTAAGRRTRGRARISEV</sequence>
<feature type="domain" description="S-adenosyl-L-homocysteine hydrolase NAD binding" evidence="6">
    <location>
        <begin position="276"/>
        <end position="439"/>
    </location>
</feature>
<gene>
    <name evidence="7" type="ORF">GCM10009838_58010</name>
</gene>
<dbReference type="EMBL" id="BAAAQM010000039">
    <property type="protein sequence ID" value="GAA1987641.1"/>
    <property type="molecule type" value="Genomic_DNA"/>
</dbReference>
<dbReference type="SMART" id="SM00997">
    <property type="entry name" value="AdoHcyase_NAD"/>
    <property type="match status" value="1"/>
</dbReference>
<dbReference type="SUPFAM" id="SSF51735">
    <property type="entry name" value="NAD(P)-binding Rossmann-fold domains"/>
    <property type="match status" value="1"/>
</dbReference>
<evidence type="ECO:0000256" key="4">
    <source>
        <dbReference type="ARBA" id="ARBA00023027"/>
    </source>
</evidence>
<keyword evidence="4" id="KW-0520">NAD</keyword>
<protein>
    <recommendedName>
        <fullName evidence="6">S-adenosyl-L-homocysteine hydrolase NAD binding domain-containing protein</fullName>
    </recommendedName>
</protein>